<dbReference type="Proteomes" id="UP001432000">
    <property type="component" value="Chromosome"/>
</dbReference>
<gene>
    <name evidence="4" type="ORF">WDS16_23785</name>
</gene>
<dbReference type="Gene3D" id="1.10.357.10">
    <property type="entry name" value="Tetracycline Repressor, domain 2"/>
    <property type="match status" value="1"/>
</dbReference>
<dbReference type="PANTHER" id="PTHR30055">
    <property type="entry name" value="HTH-TYPE TRANSCRIPTIONAL REGULATOR RUTR"/>
    <property type="match status" value="1"/>
</dbReference>
<organism evidence="4 5">
    <name type="scientific">Rhodococcus sovatensis</name>
    <dbReference type="NCBI Taxonomy" id="1805840"/>
    <lineage>
        <taxon>Bacteria</taxon>
        <taxon>Bacillati</taxon>
        <taxon>Actinomycetota</taxon>
        <taxon>Actinomycetes</taxon>
        <taxon>Mycobacteriales</taxon>
        <taxon>Nocardiaceae</taxon>
        <taxon>Rhodococcus</taxon>
    </lineage>
</organism>
<dbReference type="PANTHER" id="PTHR30055:SF146">
    <property type="entry name" value="HTH-TYPE TRANSCRIPTIONAL DUAL REGULATOR CECR"/>
    <property type="match status" value="1"/>
</dbReference>
<sequence length="209" mass="22832">MRSTKADDLNTRARIRDAAIEVFGRDGFTTGVRAVATAAGVSPGLVNHHFGSKDGLRAACDGYVQDLVRDSKSTALSAPPAGIIAQLAQIDHYAPVVAYIVRSFASGGQLATDMYEHMVDDAVAYLDEGVISGRLKASRDPRARARFLVRQNVGGMLVYLQMQPQGTDFKIALQDMTEEITLPALELYTEGLFAETDTLDTYLRYQQNR</sequence>
<name>A0ABZ2PGX8_9NOCA</name>
<evidence type="ECO:0000313" key="4">
    <source>
        <dbReference type="EMBL" id="WXG68194.1"/>
    </source>
</evidence>
<dbReference type="PRINTS" id="PR00455">
    <property type="entry name" value="HTHTETR"/>
</dbReference>
<dbReference type="InterPro" id="IPR050109">
    <property type="entry name" value="HTH-type_TetR-like_transc_reg"/>
</dbReference>
<dbReference type="InterPro" id="IPR001647">
    <property type="entry name" value="HTH_TetR"/>
</dbReference>
<dbReference type="InterPro" id="IPR009057">
    <property type="entry name" value="Homeodomain-like_sf"/>
</dbReference>
<dbReference type="PROSITE" id="PS50977">
    <property type="entry name" value="HTH_TETR_2"/>
    <property type="match status" value="1"/>
</dbReference>
<dbReference type="Pfam" id="PF17933">
    <property type="entry name" value="TetR_C_25"/>
    <property type="match status" value="1"/>
</dbReference>
<dbReference type="InterPro" id="IPR041484">
    <property type="entry name" value="TetR_C_25"/>
</dbReference>
<evidence type="ECO:0000256" key="1">
    <source>
        <dbReference type="ARBA" id="ARBA00023125"/>
    </source>
</evidence>
<evidence type="ECO:0000256" key="2">
    <source>
        <dbReference type="PROSITE-ProRule" id="PRU00335"/>
    </source>
</evidence>
<evidence type="ECO:0000259" key="3">
    <source>
        <dbReference type="PROSITE" id="PS50977"/>
    </source>
</evidence>
<evidence type="ECO:0000313" key="5">
    <source>
        <dbReference type="Proteomes" id="UP001432000"/>
    </source>
</evidence>
<dbReference type="SUPFAM" id="SSF46689">
    <property type="entry name" value="Homeodomain-like"/>
    <property type="match status" value="1"/>
</dbReference>
<keyword evidence="5" id="KW-1185">Reference proteome</keyword>
<dbReference type="Pfam" id="PF00440">
    <property type="entry name" value="TetR_N"/>
    <property type="match status" value="1"/>
</dbReference>
<keyword evidence="1 2" id="KW-0238">DNA-binding</keyword>
<accession>A0ABZ2PGX8</accession>
<dbReference type="RefSeq" id="WP_338888239.1">
    <property type="nucleotide sequence ID" value="NZ_CP147846.1"/>
</dbReference>
<feature type="DNA-binding region" description="H-T-H motif" evidence="2">
    <location>
        <begin position="31"/>
        <end position="50"/>
    </location>
</feature>
<protein>
    <submittedName>
        <fullName evidence="4">TetR family transcriptional regulator</fullName>
    </submittedName>
</protein>
<reference evidence="4 5" key="1">
    <citation type="submission" date="2024-03" db="EMBL/GenBank/DDBJ databases">
        <title>Natural products discovery in diverse microorganisms through a two-stage MS feature dereplication strategy.</title>
        <authorList>
            <person name="Zhang R."/>
        </authorList>
    </citation>
    <scope>NUCLEOTIDE SEQUENCE [LARGE SCALE GENOMIC DNA]</scope>
    <source>
        <strain evidence="4 5">18930</strain>
    </source>
</reference>
<proteinExistence type="predicted"/>
<feature type="domain" description="HTH tetR-type" evidence="3">
    <location>
        <begin position="9"/>
        <end position="68"/>
    </location>
</feature>
<dbReference type="EMBL" id="CP147846">
    <property type="protein sequence ID" value="WXG68194.1"/>
    <property type="molecule type" value="Genomic_DNA"/>
</dbReference>